<keyword evidence="4" id="KW-1185">Reference proteome</keyword>
<reference evidence="3 4" key="1">
    <citation type="submission" date="2016-06" db="EMBL/GenBank/DDBJ databases">
        <title>Evolution of pathogenesis and genome organization in the Tremellales.</title>
        <authorList>
            <person name="Cuomo C."/>
            <person name="Litvintseva A."/>
            <person name="Heitman J."/>
            <person name="Chen Y."/>
            <person name="Sun S."/>
            <person name="Springer D."/>
            <person name="Dromer F."/>
            <person name="Young S."/>
            <person name="Zeng Q."/>
            <person name="Chapman S."/>
            <person name="Gujja S."/>
            <person name="Saif S."/>
            <person name="Birren B."/>
        </authorList>
    </citation>
    <scope>NUCLEOTIDE SEQUENCE [LARGE SCALE GENOMIC DNA]</scope>
    <source>
        <strain evidence="3 4">ATCC 28783</strain>
    </source>
</reference>
<evidence type="ECO:0000313" key="4">
    <source>
        <dbReference type="Proteomes" id="UP000289152"/>
    </source>
</evidence>
<dbReference type="CDD" id="cd12108">
    <property type="entry name" value="Hr-like"/>
    <property type="match status" value="1"/>
</dbReference>
<evidence type="ECO:0000313" key="3">
    <source>
        <dbReference type="EMBL" id="RXK40205.1"/>
    </source>
</evidence>
<comment type="caution">
    <text evidence="3">The sequence shown here is derived from an EMBL/GenBank/DDBJ whole genome shotgun (WGS) entry which is preliminary data.</text>
</comment>
<evidence type="ECO:0000259" key="2">
    <source>
        <dbReference type="Pfam" id="PF01814"/>
    </source>
</evidence>
<dbReference type="AlphaFoldDB" id="A0A4Q1BQJ3"/>
<dbReference type="PANTHER" id="PTHR38048:SF1">
    <property type="entry name" value="HEMERYTHRIN-LIKE DOMAIN-CONTAINING PROTEIN"/>
    <property type="match status" value="1"/>
</dbReference>
<dbReference type="InParanoid" id="A0A4Q1BQJ3"/>
<proteinExistence type="predicted"/>
<accession>A0A4Q1BQJ3</accession>
<dbReference type="PANTHER" id="PTHR38048">
    <property type="entry name" value="EXPRESSED PROTEIN"/>
    <property type="match status" value="1"/>
</dbReference>
<gene>
    <name evidence="3" type="ORF">M231_02479</name>
</gene>
<dbReference type="Gene3D" id="1.20.120.520">
    <property type="entry name" value="nmb1532 protein domain like"/>
    <property type="match status" value="1"/>
</dbReference>
<dbReference type="OrthoDB" id="10044044at2759"/>
<dbReference type="Pfam" id="PF01814">
    <property type="entry name" value="Hemerythrin"/>
    <property type="match status" value="1"/>
</dbReference>
<evidence type="ECO:0000256" key="1">
    <source>
        <dbReference type="SAM" id="MobiDB-lite"/>
    </source>
</evidence>
<dbReference type="Proteomes" id="UP000289152">
    <property type="component" value="Unassembled WGS sequence"/>
</dbReference>
<dbReference type="InterPro" id="IPR053206">
    <property type="entry name" value="Dimeric_xanthone_biosynth"/>
</dbReference>
<feature type="domain" description="Hemerythrin-like" evidence="2">
    <location>
        <begin position="62"/>
        <end position="190"/>
    </location>
</feature>
<organism evidence="3 4">
    <name type="scientific">Tremella mesenterica</name>
    <name type="common">Jelly fungus</name>
    <dbReference type="NCBI Taxonomy" id="5217"/>
    <lineage>
        <taxon>Eukaryota</taxon>
        <taxon>Fungi</taxon>
        <taxon>Dikarya</taxon>
        <taxon>Basidiomycota</taxon>
        <taxon>Agaricomycotina</taxon>
        <taxon>Tremellomycetes</taxon>
        <taxon>Tremellales</taxon>
        <taxon>Tremellaceae</taxon>
        <taxon>Tremella</taxon>
    </lineage>
</organism>
<dbReference type="InterPro" id="IPR012312">
    <property type="entry name" value="Hemerythrin-like"/>
</dbReference>
<sequence length="213" mass="24510">MSTPGKEVKNDGMNGEDDIIGGQVRGEGQNIRKEMEGRGIEENLDCGLTPELEKEWDSMAVRMDAFHSYFREEFSYIYINADGRFHTQGLSLSSFLRKAQGLSHHLDMHHKIEEIHIFPILAKKMPQFKVGVRESGEHLKSHKLIHEGLENYDSFLSTSLRNPSSYNPTVLRAIMDSFKDVLFKHLDEEVKDLRGESMRAAGWTLEEFRRIVI</sequence>
<dbReference type="VEuPathDB" id="FungiDB:TREMEDRAFT_33693"/>
<feature type="region of interest" description="Disordered" evidence="1">
    <location>
        <begin position="1"/>
        <end position="23"/>
    </location>
</feature>
<dbReference type="EMBL" id="SDIL01000021">
    <property type="protein sequence ID" value="RXK40205.1"/>
    <property type="molecule type" value="Genomic_DNA"/>
</dbReference>
<feature type="compositionally biased region" description="Basic and acidic residues" evidence="1">
    <location>
        <begin position="1"/>
        <end position="10"/>
    </location>
</feature>
<protein>
    <recommendedName>
        <fullName evidence="2">Hemerythrin-like domain-containing protein</fullName>
    </recommendedName>
</protein>
<name>A0A4Q1BQJ3_TREME</name>